<evidence type="ECO:0000313" key="2">
    <source>
        <dbReference type="EMBL" id="VDM88805.1"/>
    </source>
</evidence>
<dbReference type="EMBL" id="LR130759">
    <property type="protein sequence ID" value="VDM88805.1"/>
    <property type="molecule type" value="Genomic_DNA"/>
</dbReference>
<keyword evidence="3" id="KW-1185">Reference proteome</keyword>
<keyword evidence="1" id="KW-1133">Transmembrane helix</keyword>
<evidence type="ECO:0000256" key="1">
    <source>
        <dbReference type="SAM" id="Phobius"/>
    </source>
</evidence>
<sequence length="203" mass="21921">MIHDLGLRWVVTVLFALSAGGFILAVGGGHRRATSIVGQLLHIVMAAAMIAMAWPGGARLPTTAPMMFFLFAAVWFSVVALSRAGARHRVVNSYHTLMMLAMAWMYAVMNPRLLPRQQAGQHGGTMPGMSEMHASAVHAGYPGWINAVNWLIALVFALAALVWAYRYFTPQNGDSAECADRRSGIFGQALMAAGMTIMFGVLL</sequence>
<name>A0A3S4BVY3_9MYCO</name>
<organism evidence="2 3">
    <name type="scientific">Mycobacterium basiliense</name>
    <dbReference type="NCBI Taxonomy" id="2094119"/>
    <lineage>
        <taxon>Bacteria</taxon>
        <taxon>Bacillati</taxon>
        <taxon>Actinomycetota</taxon>
        <taxon>Actinomycetes</taxon>
        <taxon>Mycobacteriales</taxon>
        <taxon>Mycobacteriaceae</taxon>
        <taxon>Mycobacterium</taxon>
    </lineage>
</organism>
<dbReference type="Proteomes" id="UP000269998">
    <property type="component" value="Chromosome"/>
</dbReference>
<evidence type="ECO:0008006" key="4">
    <source>
        <dbReference type="Google" id="ProtNLM"/>
    </source>
</evidence>
<keyword evidence="1" id="KW-0812">Transmembrane</keyword>
<feature type="transmembrane region" description="Helical" evidence="1">
    <location>
        <begin position="66"/>
        <end position="84"/>
    </location>
</feature>
<dbReference type="OrthoDB" id="4734452at2"/>
<dbReference type="Pfam" id="PF17197">
    <property type="entry name" value="DUF5134"/>
    <property type="match status" value="1"/>
</dbReference>
<keyword evidence="1" id="KW-0472">Membrane</keyword>
<feature type="transmembrane region" description="Helical" evidence="1">
    <location>
        <begin position="185"/>
        <end position="202"/>
    </location>
</feature>
<dbReference type="InterPro" id="IPR033458">
    <property type="entry name" value="DUF5134"/>
</dbReference>
<reference evidence="3" key="1">
    <citation type="submission" date="2018-02" db="EMBL/GenBank/DDBJ databases">
        <authorList>
            <person name="Seth-Smith MB H."/>
            <person name="Seth-Smith H."/>
        </authorList>
    </citation>
    <scope>NUCLEOTIDE SEQUENCE [LARGE SCALE GENOMIC DNA]</scope>
</reference>
<gene>
    <name evidence="2" type="ORF">MB901379_02371</name>
</gene>
<feature type="transmembrane region" description="Helical" evidence="1">
    <location>
        <begin position="6"/>
        <end position="26"/>
    </location>
</feature>
<accession>A0A3S4BVY3</accession>
<feature type="transmembrane region" description="Helical" evidence="1">
    <location>
        <begin position="147"/>
        <end position="165"/>
    </location>
</feature>
<dbReference type="AlphaFoldDB" id="A0A3S4BVY3"/>
<evidence type="ECO:0000313" key="3">
    <source>
        <dbReference type="Proteomes" id="UP000269998"/>
    </source>
</evidence>
<dbReference type="KEGG" id="mbai:MB901379_02371"/>
<protein>
    <recommendedName>
        <fullName evidence="4">DUF5134 domain-containing protein</fullName>
    </recommendedName>
</protein>
<feature type="transmembrane region" description="Helical" evidence="1">
    <location>
        <begin position="91"/>
        <end position="109"/>
    </location>
</feature>
<feature type="transmembrane region" description="Helical" evidence="1">
    <location>
        <begin position="33"/>
        <end position="54"/>
    </location>
</feature>
<proteinExistence type="predicted"/>
<dbReference type="RefSeq" id="WP_158016799.1">
    <property type="nucleotide sequence ID" value="NZ_CBCSKE010000010.1"/>
</dbReference>